<feature type="transmembrane region" description="Helical" evidence="1">
    <location>
        <begin position="97"/>
        <end position="116"/>
    </location>
</feature>
<dbReference type="EMBL" id="CP036274">
    <property type="protein sequence ID" value="QDU27008.1"/>
    <property type="molecule type" value="Genomic_DNA"/>
</dbReference>
<feature type="transmembrane region" description="Helical" evidence="1">
    <location>
        <begin position="5"/>
        <end position="23"/>
    </location>
</feature>
<evidence type="ECO:0000313" key="3">
    <source>
        <dbReference type="Proteomes" id="UP000315017"/>
    </source>
</evidence>
<dbReference type="KEGG" id="aagg:ETAA8_20920"/>
<reference evidence="2 3" key="1">
    <citation type="submission" date="2019-02" db="EMBL/GenBank/DDBJ databases">
        <title>Deep-cultivation of Planctomycetes and their phenomic and genomic characterization uncovers novel biology.</title>
        <authorList>
            <person name="Wiegand S."/>
            <person name="Jogler M."/>
            <person name="Boedeker C."/>
            <person name="Pinto D."/>
            <person name="Vollmers J."/>
            <person name="Rivas-Marin E."/>
            <person name="Kohn T."/>
            <person name="Peeters S.H."/>
            <person name="Heuer A."/>
            <person name="Rast P."/>
            <person name="Oberbeckmann S."/>
            <person name="Bunk B."/>
            <person name="Jeske O."/>
            <person name="Meyerdierks A."/>
            <person name="Storesund J.E."/>
            <person name="Kallscheuer N."/>
            <person name="Luecker S."/>
            <person name="Lage O.M."/>
            <person name="Pohl T."/>
            <person name="Merkel B.J."/>
            <person name="Hornburger P."/>
            <person name="Mueller R.-W."/>
            <person name="Bruemmer F."/>
            <person name="Labrenz M."/>
            <person name="Spormann A.M."/>
            <person name="Op den Camp H."/>
            <person name="Overmann J."/>
            <person name="Amann R."/>
            <person name="Jetten M.S.M."/>
            <person name="Mascher T."/>
            <person name="Medema M.H."/>
            <person name="Devos D.P."/>
            <person name="Kaster A.-K."/>
            <person name="Ovreas L."/>
            <person name="Rohde M."/>
            <person name="Galperin M.Y."/>
            <person name="Jogler C."/>
        </authorList>
    </citation>
    <scope>NUCLEOTIDE SEQUENCE [LARGE SCALE GENOMIC DNA]</scope>
    <source>
        <strain evidence="2 3">ETA_A8</strain>
    </source>
</reference>
<evidence type="ECO:0000313" key="2">
    <source>
        <dbReference type="EMBL" id="QDU27008.1"/>
    </source>
</evidence>
<protein>
    <submittedName>
        <fullName evidence="2">Phage T7 F exclusion suppressor FxsA</fullName>
    </submittedName>
</protein>
<feature type="transmembrane region" description="Helical" evidence="1">
    <location>
        <begin position="70"/>
        <end position="91"/>
    </location>
</feature>
<keyword evidence="1" id="KW-0812">Transmembrane</keyword>
<keyword evidence="1" id="KW-0472">Membrane</keyword>
<sequence>MFARIFLFLTILPIVELTLLLLLGRYTSVWTAVGFVLITGLIGTVLLRIQGVQAWRNVQNDLRAGKMPTASLVDGFLILLASTLLISPGVLTDFVGITLLIPWCRRWYGLLLLWYFHARVITTFTQGNEAAPSAAAIRRTEVIDSYVVETPQHND</sequence>
<dbReference type="NCBIfam" id="NF008528">
    <property type="entry name" value="PRK11463.1-2"/>
    <property type="match status" value="1"/>
</dbReference>
<organism evidence="2 3">
    <name type="scientific">Anatilimnocola aggregata</name>
    <dbReference type="NCBI Taxonomy" id="2528021"/>
    <lineage>
        <taxon>Bacteria</taxon>
        <taxon>Pseudomonadati</taxon>
        <taxon>Planctomycetota</taxon>
        <taxon>Planctomycetia</taxon>
        <taxon>Pirellulales</taxon>
        <taxon>Pirellulaceae</taxon>
        <taxon>Anatilimnocola</taxon>
    </lineage>
</organism>
<dbReference type="PANTHER" id="PTHR35335:SF1">
    <property type="entry name" value="UPF0716 PROTEIN FXSA"/>
    <property type="match status" value="1"/>
</dbReference>
<dbReference type="AlphaFoldDB" id="A0A517Y9W5"/>
<dbReference type="GO" id="GO:0016020">
    <property type="term" value="C:membrane"/>
    <property type="evidence" value="ECO:0007669"/>
    <property type="project" value="InterPro"/>
</dbReference>
<dbReference type="InterPro" id="IPR007313">
    <property type="entry name" value="FxsA"/>
</dbReference>
<feature type="transmembrane region" description="Helical" evidence="1">
    <location>
        <begin position="29"/>
        <end position="49"/>
    </location>
</feature>
<dbReference type="PANTHER" id="PTHR35335">
    <property type="entry name" value="UPF0716 PROTEIN FXSA"/>
    <property type="match status" value="1"/>
</dbReference>
<dbReference type="RefSeq" id="WP_202921717.1">
    <property type="nucleotide sequence ID" value="NZ_CP036274.1"/>
</dbReference>
<keyword evidence="3" id="KW-1185">Reference proteome</keyword>
<name>A0A517Y9W5_9BACT</name>
<dbReference type="Proteomes" id="UP000315017">
    <property type="component" value="Chromosome"/>
</dbReference>
<proteinExistence type="predicted"/>
<accession>A0A517Y9W5</accession>
<evidence type="ECO:0000256" key="1">
    <source>
        <dbReference type="SAM" id="Phobius"/>
    </source>
</evidence>
<dbReference type="Pfam" id="PF04186">
    <property type="entry name" value="FxsA"/>
    <property type="match status" value="1"/>
</dbReference>
<keyword evidence="1" id="KW-1133">Transmembrane helix</keyword>
<gene>
    <name evidence="2" type="ORF">ETAA8_20920</name>
</gene>